<dbReference type="InterPro" id="IPR057326">
    <property type="entry name" value="KR_dom"/>
</dbReference>
<dbReference type="InterPro" id="IPR002347">
    <property type="entry name" value="SDR_fam"/>
</dbReference>
<accession>A0ABY3WBY7</accession>
<geneLocation type="plasmid" evidence="5 6">
    <name>p1</name>
</geneLocation>
<organism evidence="5 6">
    <name type="scientific">Arthrobacter sulfonylureivorans</name>
    <dbReference type="NCBI Taxonomy" id="2486855"/>
    <lineage>
        <taxon>Bacteria</taxon>
        <taxon>Bacillati</taxon>
        <taxon>Actinomycetota</taxon>
        <taxon>Actinomycetes</taxon>
        <taxon>Micrococcales</taxon>
        <taxon>Micrococcaceae</taxon>
        <taxon>Arthrobacter</taxon>
    </lineage>
</organism>
<dbReference type="PRINTS" id="PR00081">
    <property type="entry name" value="GDHRDH"/>
</dbReference>
<dbReference type="SMART" id="SM00822">
    <property type="entry name" value="PKS_KR"/>
    <property type="match status" value="1"/>
</dbReference>
<evidence type="ECO:0000313" key="6">
    <source>
        <dbReference type="Proteomes" id="UP000829069"/>
    </source>
</evidence>
<reference evidence="5 6" key="1">
    <citation type="submission" date="2022-03" db="EMBL/GenBank/DDBJ databases">
        <title>Isotopic signatures of nitrous oxide derived from detoxification processes.</title>
        <authorList>
            <person name="Behrendt U."/>
            <person name="Buchen C."/>
            <person name="Well R."/>
            <person name="Ulrich A."/>
            <person name="Rohe L."/>
            <person name="Kolb S."/>
            <person name="Schloter M."/>
            <person name="Horn M.A."/>
            <person name="Augustin J."/>
        </authorList>
    </citation>
    <scope>NUCLEOTIDE SEQUENCE [LARGE SCALE GENOMIC DNA]</scope>
    <source>
        <strain evidence="5 6">S4-C24</strain>
        <plasmid evidence="5 6">p1</plasmid>
    </source>
</reference>
<evidence type="ECO:0000256" key="3">
    <source>
        <dbReference type="RuleBase" id="RU000363"/>
    </source>
</evidence>
<dbReference type="PRINTS" id="PR00080">
    <property type="entry name" value="SDRFAMILY"/>
</dbReference>
<dbReference type="InterPro" id="IPR020904">
    <property type="entry name" value="Sc_DH/Rdtase_CS"/>
</dbReference>
<keyword evidence="2" id="KW-0560">Oxidoreductase</keyword>
<dbReference type="PROSITE" id="PS00061">
    <property type="entry name" value="ADH_SHORT"/>
    <property type="match status" value="1"/>
</dbReference>
<dbReference type="RefSeq" id="WP_241915574.1">
    <property type="nucleotide sequence ID" value="NZ_CP093327.1"/>
</dbReference>
<name>A0ABY3WBY7_9MICC</name>
<dbReference type="PANTHER" id="PTHR42901:SF1">
    <property type="entry name" value="ALCOHOL DEHYDROGENASE"/>
    <property type="match status" value="1"/>
</dbReference>
<gene>
    <name evidence="5" type="ORF">MNQ99_18580</name>
</gene>
<protein>
    <submittedName>
        <fullName evidence="5">SDR family oxidoreductase</fullName>
    </submittedName>
</protein>
<dbReference type="Pfam" id="PF00106">
    <property type="entry name" value="adh_short"/>
    <property type="match status" value="1"/>
</dbReference>
<evidence type="ECO:0000259" key="4">
    <source>
        <dbReference type="SMART" id="SM00822"/>
    </source>
</evidence>
<comment type="similarity">
    <text evidence="1 3">Belongs to the short-chain dehydrogenases/reductases (SDR) family.</text>
</comment>
<dbReference type="PANTHER" id="PTHR42901">
    <property type="entry name" value="ALCOHOL DEHYDROGENASE"/>
    <property type="match status" value="1"/>
</dbReference>
<sequence>MTGARLDGRTALITGASAGIGRATALALAEAGAALIVTGRREAQLRIVAEECEAQGAKVWAVTGDLNDPAFVRRLADAGTGVDILVNNAGVLTYAPILETPLPDSEAMFQTNVLSALRLIQAIGPAMVKRKRGHIVMMSSTAAREVYRLGAVYCASKHAMSALTRGLRLELQANGIKVTEVAPGIVDTGIRSASDHPDVMAAREAAGTVLSLTAKDVAAAVVYALTAPEDCCPDLIELRPRGAATG</sequence>
<keyword evidence="5" id="KW-0614">Plasmid</keyword>
<feature type="domain" description="Ketoreductase" evidence="4">
    <location>
        <begin position="9"/>
        <end position="188"/>
    </location>
</feature>
<dbReference type="SUPFAM" id="SSF51735">
    <property type="entry name" value="NAD(P)-binding Rossmann-fold domains"/>
    <property type="match status" value="1"/>
</dbReference>
<evidence type="ECO:0000256" key="2">
    <source>
        <dbReference type="ARBA" id="ARBA00023002"/>
    </source>
</evidence>
<dbReference type="EMBL" id="CP093327">
    <property type="protein sequence ID" value="UNK47877.1"/>
    <property type="molecule type" value="Genomic_DNA"/>
</dbReference>
<evidence type="ECO:0000313" key="5">
    <source>
        <dbReference type="EMBL" id="UNK47877.1"/>
    </source>
</evidence>
<evidence type="ECO:0000256" key="1">
    <source>
        <dbReference type="ARBA" id="ARBA00006484"/>
    </source>
</evidence>
<keyword evidence="6" id="KW-1185">Reference proteome</keyword>
<dbReference type="Gene3D" id="3.40.50.720">
    <property type="entry name" value="NAD(P)-binding Rossmann-like Domain"/>
    <property type="match status" value="1"/>
</dbReference>
<dbReference type="Proteomes" id="UP000829069">
    <property type="component" value="Plasmid p1"/>
</dbReference>
<dbReference type="InterPro" id="IPR036291">
    <property type="entry name" value="NAD(P)-bd_dom_sf"/>
</dbReference>
<proteinExistence type="inferred from homology"/>